<feature type="region of interest" description="Disordered" evidence="1">
    <location>
        <begin position="91"/>
        <end position="120"/>
    </location>
</feature>
<dbReference type="InterPro" id="IPR019587">
    <property type="entry name" value="Polyketide_cyclase/dehydratase"/>
</dbReference>
<comment type="caution">
    <text evidence="2">The sequence shown here is derived from an EMBL/GenBank/DDBJ whole genome shotgun (WGS) entry which is preliminary data.</text>
</comment>
<evidence type="ECO:0008006" key="4">
    <source>
        <dbReference type="Google" id="ProtNLM"/>
    </source>
</evidence>
<reference evidence="2" key="1">
    <citation type="submission" date="2021-01" db="EMBL/GenBank/DDBJ databases">
        <title>Whole genome shotgun sequence of Sphaerimonospora thailandensis NBRC 107569.</title>
        <authorList>
            <person name="Komaki H."/>
            <person name="Tamura T."/>
        </authorList>
    </citation>
    <scope>NUCLEOTIDE SEQUENCE</scope>
    <source>
        <strain evidence="2">NBRC 107569</strain>
    </source>
</reference>
<name>A0A8J3RD52_9ACTN</name>
<evidence type="ECO:0000256" key="1">
    <source>
        <dbReference type="SAM" id="MobiDB-lite"/>
    </source>
</evidence>
<organism evidence="2 3">
    <name type="scientific">Sphaerimonospora thailandensis</name>
    <dbReference type="NCBI Taxonomy" id="795644"/>
    <lineage>
        <taxon>Bacteria</taxon>
        <taxon>Bacillati</taxon>
        <taxon>Actinomycetota</taxon>
        <taxon>Actinomycetes</taxon>
        <taxon>Streptosporangiales</taxon>
        <taxon>Streptosporangiaceae</taxon>
        <taxon>Sphaerimonospora</taxon>
    </lineage>
</organism>
<dbReference type="Pfam" id="PF10604">
    <property type="entry name" value="Polyketide_cyc2"/>
    <property type="match status" value="1"/>
</dbReference>
<dbReference type="RefSeq" id="WP_204018081.1">
    <property type="nucleotide sequence ID" value="NZ_BOOG01000051.1"/>
</dbReference>
<feature type="compositionally biased region" description="Low complexity" evidence="1">
    <location>
        <begin position="97"/>
        <end position="111"/>
    </location>
</feature>
<dbReference type="Gene3D" id="3.30.530.20">
    <property type="match status" value="1"/>
</dbReference>
<feature type="region of interest" description="Disordered" evidence="1">
    <location>
        <begin position="146"/>
        <end position="169"/>
    </location>
</feature>
<proteinExistence type="predicted"/>
<accession>A0A8J3RD52</accession>
<dbReference type="AlphaFoldDB" id="A0A8J3RD52"/>
<sequence length="228" mass="25088">MISGTHTVEIDTSPEALWDYLMEFDNWAQFVVGFQKFRIVDERTSVWTLRGDVGVLAREVDLEVVMLEQEPGRRATYSITGITERLEGTGTFEISPRGASGAQAASAARQAADAEPSTMERRKRQSWWRRLVRRWALATLRRQHGEYARAQRAESSASRSSGPAGSASAQTGAAVGLGAVFTFALEVTPGGPMAPMVEMLMRPLLAPSAEDFSTRIREQLEGTSHARD</sequence>
<evidence type="ECO:0000313" key="2">
    <source>
        <dbReference type="EMBL" id="GIH72420.1"/>
    </source>
</evidence>
<dbReference type="CDD" id="cd07812">
    <property type="entry name" value="SRPBCC"/>
    <property type="match status" value="1"/>
</dbReference>
<dbReference type="EMBL" id="BOOG01000051">
    <property type="protein sequence ID" value="GIH72420.1"/>
    <property type="molecule type" value="Genomic_DNA"/>
</dbReference>
<dbReference type="Proteomes" id="UP000610966">
    <property type="component" value="Unassembled WGS sequence"/>
</dbReference>
<gene>
    <name evidence="2" type="ORF">Mth01_46730</name>
</gene>
<keyword evidence="3" id="KW-1185">Reference proteome</keyword>
<feature type="compositionally biased region" description="Low complexity" evidence="1">
    <location>
        <begin position="153"/>
        <end position="169"/>
    </location>
</feature>
<protein>
    <recommendedName>
        <fullName evidence="4">Polyketide cyclase/dehydrase/lipid transport protein</fullName>
    </recommendedName>
</protein>
<dbReference type="InterPro" id="IPR023393">
    <property type="entry name" value="START-like_dom_sf"/>
</dbReference>
<evidence type="ECO:0000313" key="3">
    <source>
        <dbReference type="Proteomes" id="UP000610966"/>
    </source>
</evidence>
<dbReference type="SUPFAM" id="SSF55961">
    <property type="entry name" value="Bet v1-like"/>
    <property type="match status" value="1"/>
</dbReference>